<evidence type="ECO:0000256" key="2">
    <source>
        <dbReference type="HAMAP-Rule" id="MF_00003"/>
    </source>
</evidence>
<keyword evidence="4" id="KW-1185">Reference proteome</keyword>
<accession>A0ABY5I3H6</accession>
<dbReference type="Pfam" id="PF02033">
    <property type="entry name" value="RBFA"/>
    <property type="match status" value="1"/>
</dbReference>
<dbReference type="PANTHER" id="PTHR33515:SF1">
    <property type="entry name" value="RIBOSOME-BINDING FACTOR A, CHLOROPLASTIC-RELATED"/>
    <property type="match status" value="1"/>
</dbReference>
<comment type="subcellular location">
    <subcellularLocation>
        <location evidence="2">Cytoplasm</location>
    </subcellularLocation>
</comment>
<dbReference type="EMBL" id="CP101620">
    <property type="protein sequence ID" value="UTY38716.1"/>
    <property type="molecule type" value="Genomic_DNA"/>
</dbReference>
<dbReference type="RefSeq" id="WP_290139229.1">
    <property type="nucleotide sequence ID" value="NZ_CP101620.1"/>
</dbReference>
<comment type="similarity">
    <text evidence="2">Belongs to the RbfA family.</text>
</comment>
<name>A0ABY5I3H6_9FIRM</name>
<keyword evidence="2" id="KW-0963">Cytoplasm</keyword>
<dbReference type="InterPro" id="IPR015946">
    <property type="entry name" value="KH_dom-like_a/b"/>
</dbReference>
<comment type="subunit">
    <text evidence="2">Monomer. Binds 30S ribosomal subunits, but not 50S ribosomal subunits or 70S ribosomes.</text>
</comment>
<dbReference type="Proteomes" id="UP001060112">
    <property type="component" value="Chromosome"/>
</dbReference>
<comment type="function">
    <text evidence="2">One of several proteins that assist in the late maturation steps of the functional core of the 30S ribosomal subunit. Associates with free 30S ribosomal subunits (but not with 30S subunits that are part of 70S ribosomes or polysomes). Required for efficient processing of 16S rRNA. May interact with the 5'-terminal helix region of 16S rRNA.</text>
</comment>
<dbReference type="HAMAP" id="MF_00003">
    <property type="entry name" value="RbfA"/>
    <property type="match status" value="1"/>
</dbReference>
<keyword evidence="1 2" id="KW-0690">Ribosome biogenesis</keyword>
<organism evidence="3 4">
    <name type="scientific">Allocoprobacillus halotolerans</name>
    <dbReference type="NCBI Taxonomy" id="2944914"/>
    <lineage>
        <taxon>Bacteria</taxon>
        <taxon>Bacillati</taxon>
        <taxon>Bacillota</taxon>
        <taxon>Erysipelotrichia</taxon>
        <taxon>Erysipelotrichales</taxon>
        <taxon>Erysipelotrichaceae</taxon>
        <taxon>Allocoprobacillus</taxon>
    </lineage>
</organism>
<dbReference type="PANTHER" id="PTHR33515">
    <property type="entry name" value="RIBOSOME-BINDING FACTOR A, CHLOROPLASTIC-RELATED"/>
    <property type="match status" value="1"/>
</dbReference>
<protein>
    <recommendedName>
        <fullName evidence="2">Ribosome-binding factor A</fullName>
    </recommendedName>
</protein>
<dbReference type="PROSITE" id="PS01319">
    <property type="entry name" value="RBFA"/>
    <property type="match status" value="1"/>
</dbReference>
<dbReference type="InterPro" id="IPR020053">
    <property type="entry name" value="Ribosome-bd_factorA_CS"/>
</dbReference>
<dbReference type="SUPFAM" id="SSF89919">
    <property type="entry name" value="Ribosome-binding factor A, RbfA"/>
    <property type="match status" value="1"/>
</dbReference>
<evidence type="ECO:0000313" key="4">
    <source>
        <dbReference type="Proteomes" id="UP001060112"/>
    </source>
</evidence>
<dbReference type="Gene3D" id="3.30.300.20">
    <property type="match status" value="1"/>
</dbReference>
<proteinExistence type="inferred from homology"/>
<evidence type="ECO:0000256" key="1">
    <source>
        <dbReference type="ARBA" id="ARBA00022517"/>
    </source>
</evidence>
<sequence>MIFYGIEKEKLNNIIQRELSDIIQMEVKDPAIGFCTITGVEVTNDLSIAKVYVSFLNKNSQKRMDALQHSKGFIRSLLAKRLTIRKCPELHFVMDTSLEYGNKIESIIEKLNDQKKVSND</sequence>
<dbReference type="InterPro" id="IPR023799">
    <property type="entry name" value="RbfA_dom_sf"/>
</dbReference>
<gene>
    <name evidence="2 3" type="primary">rbfA</name>
    <name evidence="3" type="ORF">NMU03_14065</name>
</gene>
<dbReference type="InterPro" id="IPR000238">
    <property type="entry name" value="RbfA"/>
</dbReference>
<evidence type="ECO:0000313" key="3">
    <source>
        <dbReference type="EMBL" id="UTY38716.1"/>
    </source>
</evidence>
<reference evidence="3" key="1">
    <citation type="submission" date="2022-07" db="EMBL/GenBank/DDBJ databases">
        <title>Faecal culturing of patients with breast cancer.</title>
        <authorList>
            <person name="Teng N.M.Y."/>
            <person name="Kiu R."/>
            <person name="Evans R."/>
            <person name="Baker D.J."/>
            <person name="Zenner C."/>
            <person name="Robinson S.D."/>
            <person name="Hall L.J."/>
        </authorList>
    </citation>
    <scope>NUCLEOTIDE SEQUENCE</scope>
    <source>
        <strain evidence="3">LH1062</strain>
    </source>
</reference>
<dbReference type="NCBIfam" id="TIGR00082">
    <property type="entry name" value="rbfA"/>
    <property type="match status" value="1"/>
</dbReference>